<dbReference type="eggNOG" id="ENOG502RYAS">
    <property type="taxonomic scope" value="Eukaryota"/>
</dbReference>
<feature type="domain" description="Gfo/Idh/MocA-like oxidoreductase N-terminal" evidence="1">
    <location>
        <begin position="8"/>
        <end position="130"/>
    </location>
</feature>
<dbReference type="Proteomes" id="UP000000559">
    <property type="component" value="Chromosome 7"/>
</dbReference>
<dbReference type="InterPro" id="IPR000683">
    <property type="entry name" value="Gfo/Idh/MocA-like_OxRdtase_N"/>
</dbReference>
<dbReference type="Gene3D" id="3.40.50.720">
    <property type="entry name" value="NAD(P)-binding Rossmann-like Domain"/>
    <property type="match status" value="1"/>
</dbReference>
<dbReference type="InterPro" id="IPR036291">
    <property type="entry name" value="NAD(P)-bd_dom_sf"/>
</dbReference>
<proteinExistence type="predicted"/>
<dbReference type="OMA" id="VPDMTRW"/>
<dbReference type="InterPro" id="IPR004104">
    <property type="entry name" value="Gfo/Idh/MocA-like_OxRdtase_C"/>
</dbReference>
<evidence type="ECO:0000313" key="4">
    <source>
        <dbReference type="EMBL" id="AOW30487.1"/>
    </source>
</evidence>
<dbReference type="GO" id="GO:0071466">
    <property type="term" value="P:cellular response to xenobiotic stimulus"/>
    <property type="evidence" value="ECO:0000315"/>
    <property type="project" value="CGD"/>
</dbReference>
<dbReference type="PANTHER" id="PTHR43377:SF1">
    <property type="entry name" value="BILIVERDIN REDUCTASE A"/>
    <property type="match status" value="1"/>
</dbReference>
<dbReference type="OrthoDB" id="64915at2759"/>
<dbReference type="InterPro" id="IPR051450">
    <property type="entry name" value="Gfo/Idh/MocA_Oxidoreductases"/>
</dbReference>
<dbReference type="KEGG" id="cal:CAALFM_C701170CA"/>
<protein>
    <recommendedName>
        <fullName evidence="6">Oxidoreductase</fullName>
    </recommendedName>
</protein>
<gene>
    <name evidence="4" type="ordered locus">CAALFM_C701170CA</name>
    <name evidence="3" type="ordered locus">orf19.6899</name>
</gene>
<keyword evidence="5" id="KW-1185">Reference proteome</keyword>
<reference evidence="4 5" key="3">
    <citation type="journal article" date="2013" name="Genome Biol.">
        <title>Assembly of a phased diploid Candida albicans genome facilitates allele-specific measurements and provides a simple model for repeat and indel structure.</title>
        <authorList>
            <person name="Muzzey D."/>
            <person name="Schwartz K."/>
            <person name="Weissman J.S."/>
            <person name="Sherlock G."/>
        </authorList>
    </citation>
    <scope>NUCLEOTIDE SEQUENCE [LARGE SCALE GENOMIC DNA]</scope>
    <source>
        <strain evidence="5">SC5314 / ATCC MYA-2876</strain>
    </source>
</reference>
<evidence type="ECO:0000259" key="2">
    <source>
        <dbReference type="Pfam" id="PF02894"/>
    </source>
</evidence>
<dbReference type="SMR" id="A0A1D8PQS5"/>
<dbReference type="EMBL" id="CP017629">
    <property type="protein sequence ID" value="AOW30487.1"/>
    <property type="molecule type" value="Genomic_DNA"/>
</dbReference>
<organism evidence="4 5">
    <name type="scientific">Candida albicans (strain SC5314 / ATCC MYA-2876)</name>
    <name type="common">Yeast</name>
    <dbReference type="NCBI Taxonomy" id="237561"/>
    <lineage>
        <taxon>Eukaryota</taxon>
        <taxon>Fungi</taxon>
        <taxon>Dikarya</taxon>
        <taxon>Ascomycota</taxon>
        <taxon>Saccharomycotina</taxon>
        <taxon>Pichiomycetes</taxon>
        <taxon>Debaryomycetaceae</taxon>
        <taxon>Candida/Lodderomyces clade</taxon>
        <taxon>Candida</taxon>
    </lineage>
</organism>
<evidence type="ECO:0000259" key="1">
    <source>
        <dbReference type="Pfam" id="PF01408"/>
    </source>
</evidence>
<evidence type="ECO:0000313" key="3">
    <source>
        <dbReference type="CGD" id="CAL0000175549"/>
    </source>
</evidence>
<reference evidence="4 5" key="1">
    <citation type="journal article" date="2004" name="Proc. Natl. Acad. Sci. U.S.A.">
        <title>The diploid genome sequence of Candida albicans.</title>
        <authorList>
            <person name="Jones T."/>
            <person name="Federspiel N.A."/>
            <person name="Chibana H."/>
            <person name="Dungan J."/>
            <person name="Kalman S."/>
            <person name="Magee B.B."/>
            <person name="Newport G."/>
            <person name="Thorstenson Y.R."/>
            <person name="Agabian N."/>
            <person name="Magee P.T."/>
            <person name="Davis R.W."/>
            <person name="Scherer S."/>
        </authorList>
    </citation>
    <scope>NUCLEOTIDE SEQUENCE [LARGE SCALE GENOMIC DNA]</scope>
    <source>
        <strain evidence="5">SC5314 / ATCC MYA-2876</strain>
    </source>
</reference>
<dbReference type="VEuPathDB" id="FungiDB:C7_01170C_A"/>
<dbReference type="SUPFAM" id="SSF51735">
    <property type="entry name" value="NAD(P)-binding Rossmann-fold domains"/>
    <property type="match status" value="1"/>
</dbReference>
<dbReference type="CGD" id="CAL0000175549">
    <property type="gene designation" value="orf19.6899"/>
</dbReference>
<dbReference type="SUPFAM" id="SSF55347">
    <property type="entry name" value="Glyceraldehyde-3-phosphate dehydrogenase-like, C-terminal domain"/>
    <property type="match status" value="1"/>
</dbReference>
<dbReference type="AlphaFoldDB" id="A0A1D8PQS5"/>
<dbReference type="Gene3D" id="3.30.360.10">
    <property type="entry name" value="Dihydrodipicolinate Reductase, domain 2"/>
    <property type="match status" value="1"/>
</dbReference>
<feature type="domain" description="Gfo/Idh/MocA-like oxidoreductase C-terminal" evidence="2">
    <location>
        <begin position="147"/>
        <end position="359"/>
    </location>
</feature>
<name>A0A1D8PQS5_CANAL</name>
<dbReference type="RefSeq" id="XP_712471.1">
    <property type="nucleotide sequence ID" value="XM_707378.1"/>
</dbReference>
<dbReference type="PANTHER" id="PTHR43377">
    <property type="entry name" value="BILIVERDIN REDUCTASE A"/>
    <property type="match status" value="1"/>
</dbReference>
<sequence length="380" mass="41969">MIAPNLLQIIVVGAGLIGPRHALHVSNNPQTDLFAIIDPNPATADVAETFNTLYFPSIESCMKYCDENSIPYPDGAIVCTPNHTHVSVGAELASYGIHLLVEKPIGSTPEDAKALKHYCEIKNVKVLVGHHRRFNPYILATKKNLFKVGQIIAIQGSWMLSKPQEYFDISPWRKNTSTGGGVLLINLVHDLDLLQYMFGRIQRIYAELLSQQRTHEADEGAALTIKFESGVTGTFICSDNVVSPFNFESGTGENPTIPQNQGVSGIYRIFGSKGTLSMPDMKLYHQDKGVTSSWTNPINETVIESDLDKLPFDSQLEHFIDLIRGNVKEPWCSIDDGISALLCIDAVMRSIESDMPVKVQDIKSVSADYKKLGIDQGVFM</sequence>
<dbReference type="InParanoid" id="A0A1D8PQS5"/>
<reference evidence="4 5" key="2">
    <citation type="journal article" date="2007" name="Genome Biol.">
        <title>Assembly of the Candida albicans genome into sixteen supercontigs aligned on the eight chromosomes.</title>
        <authorList>
            <person name="van het Hoog M."/>
            <person name="Rast T.J."/>
            <person name="Martchenko M."/>
            <person name="Grindle S."/>
            <person name="Dignard D."/>
            <person name="Hogues H."/>
            <person name="Cuomo C."/>
            <person name="Berriman M."/>
            <person name="Scherer S."/>
            <person name="Magee B.B."/>
            <person name="Whiteway M."/>
            <person name="Chibana H."/>
            <person name="Nantel A."/>
            <person name="Magee P.T."/>
        </authorList>
    </citation>
    <scope>GENOME REANNOTATION</scope>
    <source>
        <strain evidence="5">SC5314 / ATCC MYA-2876</strain>
    </source>
</reference>
<accession>A0A1D8PQS5</accession>
<dbReference type="STRING" id="237561.A0A1D8PQS5"/>
<evidence type="ECO:0000313" key="5">
    <source>
        <dbReference type="Proteomes" id="UP000000559"/>
    </source>
</evidence>
<dbReference type="FunFam" id="3.40.50.720:FF:001242">
    <property type="entry name" value="Oxidoreductase, putative"/>
    <property type="match status" value="1"/>
</dbReference>
<dbReference type="FunFam" id="3.30.360.10:FF:000081">
    <property type="entry name" value="Uncharacterized protein CaJ7.0133"/>
    <property type="match status" value="1"/>
</dbReference>
<dbReference type="Pfam" id="PF02894">
    <property type="entry name" value="GFO_IDH_MocA_C"/>
    <property type="match status" value="1"/>
</dbReference>
<dbReference type="GeneID" id="3645914"/>
<dbReference type="Pfam" id="PF01408">
    <property type="entry name" value="GFO_IDH_MocA"/>
    <property type="match status" value="1"/>
</dbReference>
<evidence type="ECO:0008006" key="6">
    <source>
        <dbReference type="Google" id="ProtNLM"/>
    </source>
</evidence>
<dbReference type="GO" id="GO:0000166">
    <property type="term" value="F:nucleotide binding"/>
    <property type="evidence" value="ECO:0007669"/>
    <property type="project" value="InterPro"/>
</dbReference>